<dbReference type="AlphaFoldDB" id="A0A8S4QUW3"/>
<name>A0A8S4QUW3_9NEOP</name>
<dbReference type="EMBL" id="CAKXAJ010017778">
    <property type="protein sequence ID" value="CAH2217154.1"/>
    <property type="molecule type" value="Genomic_DNA"/>
</dbReference>
<protein>
    <submittedName>
        <fullName evidence="1">Jg555 protein</fullName>
    </submittedName>
</protein>
<organism evidence="1 2">
    <name type="scientific">Pararge aegeria aegeria</name>
    <dbReference type="NCBI Taxonomy" id="348720"/>
    <lineage>
        <taxon>Eukaryota</taxon>
        <taxon>Metazoa</taxon>
        <taxon>Ecdysozoa</taxon>
        <taxon>Arthropoda</taxon>
        <taxon>Hexapoda</taxon>
        <taxon>Insecta</taxon>
        <taxon>Pterygota</taxon>
        <taxon>Neoptera</taxon>
        <taxon>Endopterygota</taxon>
        <taxon>Lepidoptera</taxon>
        <taxon>Glossata</taxon>
        <taxon>Ditrysia</taxon>
        <taxon>Papilionoidea</taxon>
        <taxon>Nymphalidae</taxon>
        <taxon>Satyrinae</taxon>
        <taxon>Satyrini</taxon>
        <taxon>Parargina</taxon>
        <taxon>Pararge</taxon>
    </lineage>
</organism>
<gene>
    <name evidence="1" type="primary">jg555</name>
    <name evidence="1" type="ORF">PAEG_LOCUS5072</name>
</gene>
<sequence>MSESNGEIRYILKFYYKKGTIPYVMRSNTALLVARFAPVLLASYVINCASVPTSNLKVAIVNKDAEQTDSTCKFQETCSFQQISCRYLAHLDQQPVSKAYYTSVNSTVQALKTSELDVSAVVYFNENYTDAFVAKMALGEDADAETVNSGQIHVWLNAAQRADQLKQYIQTAFDHFVKVSSSSS</sequence>
<evidence type="ECO:0000313" key="1">
    <source>
        <dbReference type="EMBL" id="CAH2217154.1"/>
    </source>
</evidence>
<evidence type="ECO:0000313" key="2">
    <source>
        <dbReference type="Proteomes" id="UP000838756"/>
    </source>
</evidence>
<reference evidence="1" key="1">
    <citation type="submission" date="2022-03" db="EMBL/GenBank/DDBJ databases">
        <authorList>
            <person name="Lindestad O."/>
        </authorList>
    </citation>
    <scope>NUCLEOTIDE SEQUENCE</scope>
</reference>
<keyword evidence="2" id="KW-1185">Reference proteome</keyword>
<dbReference type="OrthoDB" id="6920612at2759"/>
<dbReference type="Proteomes" id="UP000838756">
    <property type="component" value="Unassembled WGS sequence"/>
</dbReference>
<accession>A0A8S4QUW3</accession>
<comment type="caution">
    <text evidence="1">The sequence shown here is derived from an EMBL/GenBank/DDBJ whole genome shotgun (WGS) entry which is preliminary data.</text>
</comment>
<proteinExistence type="predicted"/>